<dbReference type="Pfam" id="PF03556">
    <property type="entry name" value="Cullin_binding"/>
    <property type="match status" value="1"/>
</dbReference>
<dbReference type="PANTHER" id="PTHR12281">
    <property type="entry name" value="RP42 RELATED"/>
    <property type="match status" value="1"/>
</dbReference>
<dbReference type="InterPro" id="IPR005176">
    <property type="entry name" value="PONY_dom"/>
</dbReference>
<reference evidence="3 4" key="1">
    <citation type="journal article" date="2021" name="Environ. Microbiol.">
        <title>Gene family expansions and transcriptome signatures uncover fungal adaptations to wood decay.</title>
        <authorList>
            <person name="Hage H."/>
            <person name="Miyauchi S."/>
            <person name="Viragh M."/>
            <person name="Drula E."/>
            <person name="Min B."/>
            <person name="Chaduli D."/>
            <person name="Navarro D."/>
            <person name="Favel A."/>
            <person name="Norest M."/>
            <person name="Lesage-Meessen L."/>
            <person name="Balint B."/>
            <person name="Merenyi Z."/>
            <person name="de Eugenio L."/>
            <person name="Morin E."/>
            <person name="Martinez A.T."/>
            <person name="Baldrian P."/>
            <person name="Stursova M."/>
            <person name="Martinez M.J."/>
            <person name="Novotny C."/>
            <person name="Magnuson J.K."/>
            <person name="Spatafora J.W."/>
            <person name="Maurice S."/>
            <person name="Pangilinan J."/>
            <person name="Andreopoulos W."/>
            <person name="LaButti K."/>
            <person name="Hundley H."/>
            <person name="Na H."/>
            <person name="Kuo A."/>
            <person name="Barry K."/>
            <person name="Lipzen A."/>
            <person name="Henrissat B."/>
            <person name="Riley R."/>
            <person name="Ahrendt S."/>
            <person name="Nagy L.G."/>
            <person name="Grigoriev I.V."/>
            <person name="Martin F."/>
            <person name="Rosso M.N."/>
        </authorList>
    </citation>
    <scope>NUCLEOTIDE SEQUENCE [LARGE SCALE GENOMIC DNA]</scope>
    <source>
        <strain evidence="3 4">CIRM-BRFM 1785</strain>
    </source>
</reference>
<dbReference type="InterPro" id="IPR042460">
    <property type="entry name" value="DCN1-like_PONY"/>
</dbReference>
<dbReference type="EMBL" id="JADCUA010000002">
    <property type="protein sequence ID" value="KAH9842981.1"/>
    <property type="molecule type" value="Genomic_DNA"/>
</dbReference>
<gene>
    <name evidence="3" type="ORF">C8Q71DRAFT_735427</name>
</gene>
<feature type="domain" description="DCUN1" evidence="2">
    <location>
        <begin position="1"/>
        <end position="57"/>
    </location>
</feature>
<dbReference type="Proteomes" id="UP000814176">
    <property type="component" value="Unassembled WGS sequence"/>
</dbReference>
<evidence type="ECO:0000313" key="3">
    <source>
        <dbReference type="EMBL" id="KAH9842981.1"/>
    </source>
</evidence>
<accession>A0ABQ8KW09</accession>
<feature type="non-terminal residue" evidence="3">
    <location>
        <position position="69"/>
    </location>
</feature>
<evidence type="ECO:0000313" key="4">
    <source>
        <dbReference type="Proteomes" id="UP000814176"/>
    </source>
</evidence>
<comment type="function">
    <text evidence="1">Neddylation of cullins play an essential role in the regulation of SCF-type complexes activity.</text>
</comment>
<evidence type="ECO:0000259" key="2">
    <source>
        <dbReference type="PROSITE" id="PS51229"/>
    </source>
</evidence>
<dbReference type="GeneID" id="72003207"/>
<evidence type="ECO:0000256" key="1">
    <source>
        <dbReference type="RuleBase" id="RU410713"/>
    </source>
</evidence>
<dbReference type="PROSITE" id="PS51229">
    <property type="entry name" value="DCUN1"/>
    <property type="match status" value="1"/>
</dbReference>
<protein>
    <recommendedName>
        <fullName evidence="1">Defective in cullin neddylation protein</fullName>
    </recommendedName>
</protein>
<organism evidence="3 4">
    <name type="scientific">Rhodofomes roseus</name>
    <dbReference type="NCBI Taxonomy" id="34475"/>
    <lineage>
        <taxon>Eukaryota</taxon>
        <taxon>Fungi</taxon>
        <taxon>Dikarya</taxon>
        <taxon>Basidiomycota</taxon>
        <taxon>Agaricomycotina</taxon>
        <taxon>Agaricomycetes</taxon>
        <taxon>Polyporales</taxon>
        <taxon>Rhodofomes</taxon>
    </lineage>
</organism>
<dbReference type="Gene3D" id="1.10.238.200">
    <property type="entry name" value="Cullin, PONY binding domain"/>
    <property type="match status" value="1"/>
</dbReference>
<keyword evidence="4" id="KW-1185">Reference proteome</keyword>
<dbReference type="InterPro" id="IPR014764">
    <property type="entry name" value="DCN-prot"/>
</dbReference>
<name>A0ABQ8KW09_9APHY</name>
<proteinExistence type="predicted"/>
<sequence>MADILQFINEKGTYKGANKDLWTMTLEFCRAVRSDLSNYDPEGAWPTTLDDFVAWKSSKSSGDAPVQID</sequence>
<dbReference type="RefSeq" id="XP_047784028.1">
    <property type="nucleotide sequence ID" value="XM_047922475.1"/>
</dbReference>
<comment type="caution">
    <text evidence="3">The sequence shown here is derived from an EMBL/GenBank/DDBJ whole genome shotgun (WGS) entry which is preliminary data.</text>
</comment>